<evidence type="ECO:0000313" key="2">
    <source>
        <dbReference type="EMBL" id="TCZ68341.1"/>
    </source>
</evidence>
<reference evidence="2 3" key="1">
    <citation type="submission" date="2019-03" db="EMBL/GenBank/DDBJ databases">
        <authorList>
            <person name="Kim M.K.M."/>
        </authorList>
    </citation>
    <scope>NUCLEOTIDE SEQUENCE [LARGE SCALE GENOMIC DNA]</scope>
    <source>
        <strain evidence="2 3">17J68-15</strain>
    </source>
</reference>
<gene>
    <name evidence="2" type="ORF">E0486_14210</name>
</gene>
<name>A0A4R4E195_9BACT</name>
<keyword evidence="3" id="KW-1185">Reference proteome</keyword>
<dbReference type="AlphaFoldDB" id="A0A4R4E195"/>
<accession>A0A4R4E195</accession>
<proteinExistence type="predicted"/>
<evidence type="ECO:0000313" key="3">
    <source>
        <dbReference type="Proteomes" id="UP000295164"/>
    </source>
</evidence>
<feature type="domain" description="DUF4365" evidence="1">
    <location>
        <begin position="14"/>
        <end position="175"/>
    </location>
</feature>
<dbReference type="EMBL" id="SKFH01000028">
    <property type="protein sequence ID" value="TCZ68341.1"/>
    <property type="molecule type" value="Genomic_DNA"/>
</dbReference>
<dbReference type="RefSeq" id="WP_131852926.1">
    <property type="nucleotide sequence ID" value="NZ_SKFH01000028.1"/>
</dbReference>
<comment type="caution">
    <text evidence="2">The sequence shown here is derived from an EMBL/GenBank/DDBJ whole genome shotgun (WGS) entry which is preliminary data.</text>
</comment>
<organism evidence="2 3">
    <name type="scientific">Flaviaesturariibacter aridisoli</name>
    <dbReference type="NCBI Taxonomy" id="2545761"/>
    <lineage>
        <taxon>Bacteria</taxon>
        <taxon>Pseudomonadati</taxon>
        <taxon>Bacteroidota</taxon>
        <taxon>Chitinophagia</taxon>
        <taxon>Chitinophagales</taxon>
        <taxon>Chitinophagaceae</taxon>
        <taxon>Flaviaestuariibacter</taxon>
    </lineage>
</organism>
<dbReference type="Pfam" id="PF14280">
    <property type="entry name" value="DUF4365"/>
    <property type="match status" value="1"/>
</dbReference>
<protein>
    <submittedName>
        <fullName evidence="2">DUF4365 domain-containing protein</fullName>
    </submittedName>
</protein>
<dbReference type="InterPro" id="IPR025375">
    <property type="entry name" value="DUF4365"/>
</dbReference>
<evidence type="ECO:0000259" key="1">
    <source>
        <dbReference type="Pfam" id="PF14280"/>
    </source>
</evidence>
<dbReference type="OrthoDB" id="5141067at2"/>
<dbReference type="Proteomes" id="UP000295164">
    <property type="component" value="Unassembled WGS sequence"/>
</dbReference>
<sequence>MAEIKRRVFQHIMEDSSYHLIRELLPKEWVIREFNRPDYGIDLVIELFNKIDEQYSETLGEYIYVQVKSVKSIEITKEKIYNVGNVAKGGWKEDRSKYAEIDVIKYVFDTNSLYTIQSLGASVSVLLFVADLATGNVYFVCLNDYIDKILLPKQPDYANQGTVTLTIPAWNNLQNKPVANNAMKFYGKRAKLLAAFSKFSYQKNEIAHAFMQKDYPVITYRDELEKGKEQTREDTASMLLYFIGQIEGLDIWEHAEWSVLPETKKEIQTVKALLSDEKSNWNEVKNRVLILWHQLTNLGTMYEDLCREWFLPKLISLMTSYPTSPEIINAG</sequence>